<dbReference type="Gene3D" id="1.10.10.10">
    <property type="entry name" value="Winged helix-like DNA-binding domain superfamily/Winged helix DNA-binding domain"/>
    <property type="match status" value="1"/>
</dbReference>
<evidence type="ECO:0000313" key="6">
    <source>
        <dbReference type="EMBL" id="GGD77275.1"/>
    </source>
</evidence>
<evidence type="ECO:0000256" key="2">
    <source>
        <dbReference type="ARBA" id="ARBA00023015"/>
    </source>
</evidence>
<dbReference type="SUPFAM" id="SSF53850">
    <property type="entry name" value="Periplasmic binding protein-like II"/>
    <property type="match status" value="1"/>
</dbReference>
<dbReference type="GO" id="GO:0043565">
    <property type="term" value="F:sequence-specific DNA binding"/>
    <property type="evidence" value="ECO:0007669"/>
    <property type="project" value="TreeGrafter"/>
</dbReference>
<dbReference type="PANTHER" id="PTHR30537:SF3">
    <property type="entry name" value="TRANSCRIPTIONAL REGULATORY PROTEIN"/>
    <property type="match status" value="1"/>
</dbReference>
<dbReference type="InterPro" id="IPR036388">
    <property type="entry name" value="WH-like_DNA-bd_sf"/>
</dbReference>
<dbReference type="Gene3D" id="3.40.190.290">
    <property type="match status" value="1"/>
</dbReference>
<feature type="domain" description="HTH lysR-type" evidence="5">
    <location>
        <begin position="8"/>
        <end position="65"/>
    </location>
</feature>
<keyword evidence="4" id="KW-0804">Transcription</keyword>
<evidence type="ECO:0000256" key="4">
    <source>
        <dbReference type="ARBA" id="ARBA00023163"/>
    </source>
</evidence>
<keyword evidence="2" id="KW-0805">Transcription regulation</keyword>
<dbReference type="GO" id="GO:0006351">
    <property type="term" value="P:DNA-templated transcription"/>
    <property type="evidence" value="ECO:0007669"/>
    <property type="project" value="TreeGrafter"/>
</dbReference>
<keyword evidence="7" id="KW-1185">Reference proteome</keyword>
<dbReference type="InterPro" id="IPR036390">
    <property type="entry name" value="WH_DNA-bd_sf"/>
</dbReference>
<evidence type="ECO:0000256" key="1">
    <source>
        <dbReference type="ARBA" id="ARBA00009437"/>
    </source>
</evidence>
<evidence type="ECO:0000259" key="5">
    <source>
        <dbReference type="PROSITE" id="PS50931"/>
    </source>
</evidence>
<reference evidence="6" key="1">
    <citation type="journal article" date="2014" name="Int. J. Syst. Evol. Microbiol.">
        <title>Complete genome sequence of Corynebacterium casei LMG S-19264T (=DSM 44701T), isolated from a smear-ripened cheese.</title>
        <authorList>
            <consortium name="US DOE Joint Genome Institute (JGI-PGF)"/>
            <person name="Walter F."/>
            <person name="Albersmeier A."/>
            <person name="Kalinowski J."/>
            <person name="Ruckert C."/>
        </authorList>
    </citation>
    <scope>NUCLEOTIDE SEQUENCE</scope>
    <source>
        <strain evidence="6">CGMCC 1.15360</strain>
    </source>
</reference>
<dbReference type="SUPFAM" id="SSF46785">
    <property type="entry name" value="Winged helix' DNA-binding domain"/>
    <property type="match status" value="1"/>
</dbReference>
<proteinExistence type="inferred from homology"/>
<dbReference type="PANTHER" id="PTHR30537">
    <property type="entry name" value="HTH-TYPE TRANSCRIPTIONAL REGULATOR"/>
    <property type="match status" value="1"/>
</dbReference>
<dbReference type="AlphaFoldDB" id="A0A917DXY2"/>
<keyword evidence="3" id="KW-0238">DNA-binding</keyword>
<dbReference type="InterPro" id="IPR058163">
    <property type="entry name" value="LysR-type_TF_proteobact-type"/>
</dbReference>
<dbReference type="InterPro" id="IPR005119">
    <property type="entry name" value="LysR_subst-bd"/>
</dbReference>
<evidence type="ECO:0000313" key="7">
    <source>
        <dbReference type="Proteomes" id="UP000612349"/>
    </source>
</evidence>
<dbReference type="Pfam" id="PF03466">
    <property type="entry name" value="LysR_substrate"/>
    <property type="match status" value="1"/>
</dbReference>
<dbReference type="Proteomes" id="UP000612349">
    <property type="component" value="Unassembled WGS sequence"/>
</dbReference>
<name>A0A917DXY2_9SPHN</name>
<accession>A0A917DXY2</accession>
<protein>
    <submittedName>
        <fullName evidence="6">Transcriptional regulator</fullName>
    </submittedName>
</protein>
<evidence type="ECO:0000256" key="3">
    <source>
        <dbReference type="ARBA" id="ARBA00023125"/>
    </source>
</evidence>
<dbReference type="Pfam" id="PF00126">
    <property type="entry name" value="HTH_1"/>
    <property type="match status" value="1"/>
</dbReference>
<comment type="caution">
    <text evidence="6">The sequence shown here is derived from an EMBL/GenBank/DDBJ whole genome shotgun (WGS) entry which is preliminary data.</text>
</comment>
<gene>
    <name evidence="6" type="ORF">GCM10010990_28730</name>
</gene>
<reference evidence="6" key="2">
    <citation type="submission" date="2020-09" db="EMBL/GenBank/DDBJ databases">
        <authorList>
            <person name="Sun Q."/>
            <person name="Zhou Y."/>
        </authorList>
    </citation>
    <scope>NUCLEOTIDE SEQUENCE</scope>
    <source>
        <strain evidence="6">CGMCC 1.15360</strain>
    </source>
</reference>
<dbReference type="GO" id="GO:0003700">
    <property type="term" value="F:DNA-binding transcription factor activity"/>
    <property type="evidence" value="ECO:0007669"/>
    <property type="project" value="InterPro"/>
</dbReference>
<organism evidence="6 7">
    <name type="scientific">Croceicoccus mobilis</name>
    <dbReference type="NCBI Taxonomy" id="1703339"/>
    <lineage>
        <taxon>Bacteria</taxon>
        <taxon>Pseudomonadati</taxon>
        <taxon>Pseudomonadota</taxon>
        <taxon>Alphaproteobacteria</taxon>
        <taxon>Sphingomonadales</taxon>
        <taxon>Erythrobacteraceae</taxon>
        <taxon>Croceicoccus</taxon>
    </lineage>
</organism>
<comment type="similarity">
    <text evidence="1">Belongs to the LysR transcriptional regulatory family.</text>
</comment>
<dbReference type="InterPro" id="IPR000847">
    <property type="entry name" value="LysR_HTH_N"/>
</dbReference>
<dbReference type="EMBL" id="BMIP01000007">
    <property type="protein sequence ID" value="GGD77275.1"/>
    <property type="molecule type" value="Genomic_DNA"/>
</dbReference>
<sequence>MNIKMSAFNWNDLRFFLAVARSRTISLAGRRTGSDHATVSRRITALEAALGLKLFERNPRGYNMTQHGEALLEMASAIEAEAVKIDETASGQQHGLTGAVRISAPEGFGNFFLASRIGELATAHPQLSLEMITIQQIVALSRREADIAITMALPQTGNIVQEHLTDYRLFVYASADYLAGARPIRTRDDLGDHPFIGYVDDLIFTRALNYLPEIKPHLRARLQNSSLQAQLSATISGFGLCVLPDYVARNAPELVAVLPDEVSLMRSYWMVADADVAESGPVRLTRRFVRSLLAEADDFFTRWPNSTYPPNTLAESSGCASR</sequence>
<dbReference type="PROSITE" id="PS50931">
    <property type="entry name" value="HTH_LYSR"/>
    <property type="match status" value="1"/>
</dbReference>